<dbReference type="GO" id="GO:0009097">
    <property type="term" value="P:isoleucine biosynthetic process"/>
    <property type="evidence" value="ECO:0007669"/>
    <property type="project" value="TreeGrafter"/>
</dbReference>
<protein>
    <submittedName>
        <fullName evidence="4">Thiamine pyrophosphate enzyme, central domain</fullName>
    </submittedName>
</protein>
<dbReference type="GO" id="GO:0003984">
    <property type="term" value="F:acetolactate synthase activity"/>
    <property type="evidence" value="ECO:0007669"/>
    <property type="project" value="TreeGrafter"/>
</dbReference>
<evidence type="ECO:0000256" key="1">
    <source>
        <dbReference type="ARBA" id="ARBA00007812"/>
    </source>
</evidence>
<evidence type="ECO:0000313" key="4">
    <source>
        <dbReference type="EMBL" id="SHG60074.1"/>
    </source>
</evidence>
<evidence type="ECO:0000313" key="5">
    <source>
        <dbReference type="Proteomes" id="UP000184112"/>
    </source>
</evidence>
<evidence type="ECO:0000259" key="3">
    <source>
        <dbReference type="Pfam" id="PF02776"/>
    </source>
</evidence>
<name>A0A1M5L4N8_FLAJO</name>
<proteinExistence type="inferred from homology"/>
<dbReference type="Pfam" id="PF00205">
    <property type="entry name" value="TPP_enzyme_M"/>
    <property type="match status" value="1"/>
</dbReference>
<dbReference type="GO" id="GO:0050660">
    <property type="term" value="F:flavin adenine dinucleotide binding"/>
    <property type="evidence" value="ECO:0007669"/>
    <property type="project" value="TreeGrafter"/>
</dbReference>
<dbReference type="PANTHER" id="PTHR18968">
    <property type="entry name" value="THIAMINE PYROPHOSPHATE ENZYMES"/>
    <property type="match status" value="1"/>
</dbReference>
<dbReference type="Pfam" id="PF02776">
    <property type="entry name" value="TPP_enzyme_N"/>
    <property type="match status" value="1"/>
</dbReference>
<dbReference type="InterPro" id="IPR012001">
    <property type="entry name" value="Thiamin_PyroP_enz_TPP-bd_dom"/>
</dbReference>
<dbReference type="Proteomes" id="UP000184112">
    <property type="component" value="Unassembled WGS sequence"/>
</dbReference>
<dbReference type="GO" id="GO:0005948">
    <property type="term" value="C:acetolactate synthase complex"/>
    <property type="evidence" value="ECO:0007669"/>
    <property type="project" value="TreeGrafter"/>
</dbReference>
<dbReference type="InterPro" id="IPR012000">
    <property type="entry name" value="Thiamin_PyroP_enz_cen_dom"/>
</dbReference>
<dbReference type="EMBL" id="FQWH01000003">
    <property type="protein sequence ID" value="SHG60074.1"/>
    <property type="molecule type" value="Genomic_DNA"/>
</dbReference>
<dbReference type="GO" id="GO:0030976">
    <property type="term" value="F:thiamine pyrophosphate binding"/>
    <property type="evidence" value="ECO:0007669"/>
    <property type="project" value="InterPro"/>
</dbReference>
<dbReference type="InterPro" id="IPR029035">
    <property type="entry name" value="DHS-like_NAD/FAD-binding_dom"/>
</dbReference>
<dbReference type="GO" id="GO:0000287">
    <property type="term" value="F:magnesium ion binding"/>
    <property type="evidence" value="ECO:0007669"/>
    <property type="project" value="InterPro"/>
</dbReference>
<dbReference type="PANTHER" id="PTHR18968:SF142">
    <property type="entry name" value="ACETOLACTATE SYNTHASE"/>
    <property type="match status" value="1"/>
</dbReference>
<dbReference type="FunFam" id="3.40.50.970:FF:000007">
    <property type="entry name" value="Acetolactate synthase"/>
    <property type="match status" value="1"/>
</dbReference>
<organism evidence="4 5">
    <name type="scientific">Flavobacterium johnsoniae</name>
    <name type="common">Cytophaga johnsonae</name>
    <dbReference type="NCBI Taxonomy" id="986"/>
    <lineage>
        <taxon>Bacteria</taxon>
        <taxon>Pseudomonadati</taxon>
        <taxon>Bacteroidota</taxon>
        <taxon>Flavobacteriia</taxon>
        <taxon>Flavobacteriales</taxon>
        <taxon>Flavobacteriaceae</taxon>
        <taxon>Flavobacterium</taxon>
    </lineage>
</organism>
<gene>
    <name evidence="4" type="ORF">SAMN05444388_103337</name>
</gene>
<dbReference type="InterPro" id="IPR045229">
    <property type="entry name" value="TPP_enz"/>
</dbReference>
<dbReference type="Gene3D" id="3.40.50.1220">
    <property type="entry name" value="TPP-binding domain"/>
    <property type="match status" value="1"/>
</dbReference>
<dbReference type="Gene3D" id="3.40.50.970">
    <property type="match status" value="1"/>
</dbReference>
<reference evidence="4 5" key="1">
    <citation type="submission" date="2016-11" db="EMBL/GenBank/DDBJ databases">
        <authorList>
            <person name="Jaros S."/>
            <person name="Januszkiewicz K."/>
            <person name="Wedrychowicz H."/>
        </authorList>
    </citation>
    <scope>NUCLEOTIDE SEQUENCE [LARGE SCALE GENOMIC DNA]</scope>
    <source>
        <strain evidence="4 5">DSM 6792</strain>
    </source>
</reference>
<feature type="domain" description="Thiamine pyrophosphate enzyme N-terminal TPP-binding" evidence="3">
    <location>
        <begin position="1"/>
        <end position="123"/>
    </location>
</feature>
<dbReference type="AlphaFoldDB" id="A0A1M5L4N8"/>
<feature type="domain" description="Thiamine pyrophosphate enzyme central" evidence="2">
    <location>
        <begin position="198"/>
        <end position="324"/>
    </location>
</feature>
<dbReference type="CDD" id="cd07035">
    <property type="entry name" value="TPP_PYR_POX_like"/>
    <property type="match status" value="1"/>
</dbReference>
<dbReference type="GO" id="GO:0009099">
    <property type="term" value="P:L-valine biosynthetic process"/>
    <property type="evidence" value="ECO:0007669"/>
    <property type="project" value="TreeGrafter"/>
</dbReference>
<comment type="similarity">
    <text evidence="1">Belongs to the TPP enzyme family.</text>
</comment>
<sequence length="344" mass="38423">MKASDFIAEFLMKKGIKSVFELSGGMITHILDSLNQKTDINIITMHHEQSAAFAAEAYARVTGLPGIALATSGPGATNLLTGIGSCYFDSTPAIFITGQVNRHELKGDREIRQLGFQETDIVTMAKPVTKACFQVTDANDIPNIFESAFKIALEGRPGPVLIDIPMDTQRIQIEDNSLVVNDVKDLEINFDILHNLIGDIQKAKRPLILSGRGIKASKSQDLFDEFIKKTQIPVVTTLLGLDTINYDNSQRVGFIGSYGNRWANIAFGECDLLIVLGSRLDIRQTGADVKFIENRKIYHIDYEKGEVNNRVKGCEAIITDLNFFFKEFKKSVFNIFFCFKRRLE</sequence>
<dbReference type="SUPFAM" id="SSF52518">
    <property type="entry name" value="Thiamin diphosphate-binding fold (THDP-binding)"/>
    <property type="match status" value="1"/>
</dbReference>
<dbReference type="SUPFAM" id="SSF52467">
    <property type="entry name" value="DHS-like NAD/FAD-binding domain"/>
    <property type="match status" value="1"/>
</dbReference>
<dbReference type="InterPro" id="IPR029061">
    <property type="entry name" value="THDP-binding"/>
</dbReference>
<evidence type="ECO:0000259" key="2">
    <source>
        <dbReference type="Pfam" id="PF00205"/>
    </source>
</evidence>
<accession>A0A1M5L4N8</accession>
<dbReference type="RefSeq" id="WP_217654115.1">
    <property type="nucleotide sequence ID" value="NZ_FQWH01000003.1"/>
</dbReference>